<dbReference type="Proteomes" id="UP000501534">
    <property type="component" value="Chromosome"/>
</dbReference>
<evidence type="ECO:0000313" key="2">
    <source>
        <dbReference type="EMBL" id="QJR11598.1"/>
    </source>
</evidence>
<dbReference type="InterPro" id="IPR021736">
    <property type="entry name" value="DUF3305"/>
</dbReference>
<evidence type="ECO:0000256" key="1">
    <source>
        <dbReference type="SAM" id="MobiDB-lite"/>
    </source>
</evidence>
<sequence length="161" mass="18432">MIDRPSVKVSVILERIAVESRWEDHQWRIAGVVPDVGGEPRDIVMHESLRQRIFPGFELVLYKDEAEGYFLNSGSDDPSVFISLRKDEATGEPYPFMATLSYNEAARRMDGGEQVERTSAWPDLAAWLSEYVAANYKPEPKRRQKPRSFKGKEGRLRGTNE</sequence>
<name>A0A6M4GXJ9_9PROT</name>
<feature type="region of interest" description="Disordered" evidence="1">
    <location>
        <begin position="138"/>
        <end position="161"/>
    </location>
</feature>
<evidence type="ECO:0008006" key="4">
    <source>
        <dbReference type="Google" id="ProtNLM"/>
    </source>
</evidence>
<evidence type="ECO:0000313" key="3">
    <source>
        <dbReference type="Proteomes" id="UP000501534"/>
    </source>
</evidence>
<dbReference type="RefSeq" id="WP_171093066.1">
    <property type="nucleotide sequence ID" value="NZ_CP053069.1"/>
</dbReference>
<feature type="compositionally biased region" description="Basic and acidic residues" evidence="1">
    <location>
        <begin position="150"/>
        <end position="161"/>
    </location>
</feature>
<accession>A0A6M4GXJ9</accession>
<dbReference type="KEGG" id="uru:DSM104443_02677"/>
<dbReference type="AlphaFoldDB" id="A0A6M4GXJ9"/>
<reference evidence="2 3" key="1">
    <citation type="submission" date="2020-04" db="EMBL/GenBank/DDBJ databases">
        <title>Usitatibacter rugosus gen. nov., sp. nov. and Usitatibacter palustris sp. nov., novel members of Usitatibacteraceae fam. nov. within the order Nitrosomonadales isolated from soil.</title>
        <authorList>
            <person name="Huber K.J."/>
            <person name="Neumann-Schaal M."/>
            <person name="Geppert A."/>
            <person name="Luckner M."/>
            <person name="Wanner G."/>
            <person name="Overmann J."/>
        </authorList>
    </citation>
    <scope>NUCLEOTIDE SEQUENCE [LARGE SCALE GENOMIC DNA]</scope>
    <source>
        <strain evidence="2 3">0125_3</strain>
    </source>
</reference>
<proteinExistence type="predicted"/>
<feature type="compositionally biased region" description="Basic residues" evidence="1">
    <location>
        <begin position="140"/>
        <end position="149"/>
    </location>
</feature>
<dbReference type="EMBL" id="CP053069">
    <property type="protein sequence ID" value="QJR11598.1"/>
    <property type="molecule type" value="Genomic_DNA"/>
</dbReference>
<organism evidence="2 3">
    <name type="scientific">Usitatibacter rugosus</name>
    <dbReference type="NCBI Taxonomy" id="2732067"/>
    <lineage>
        <taxon>Bacteria</taxon>
        <taxon>Pseudomonadati</taxon>
        <taxon>Pseudomonadota</taxon>
        <taxon>Betaproteobacteria</taxon>
        <taxon>Nitrosomonadales</taxon>
        <taxon>Usitatibacteraceae</taxon>
        <taxon>Usitatibacter</taxon>
    </lineage>
</organism>
<keyword evidence="3" id="KW-1185">Reference proteome</keyword>
<gene>
    <name evidence="2" type="ORF">DSM104443_02677</name>
</gene>
<protein>
    <recommendedName>
        <fullName evidence="4">DUF3305 domain-containing protein</fullName>
    </recommendedName>
</protein>
<dbReference type="Pfam" id="PF11749">
    <property type="entry name" value="DUF3305"/>
    <property type="match status" value="1"/>
</dbReference>